<dbReference type="KEGG" id="dax:FDQ92_08405"/>
<evidence type="ECO:0000256" key="5">
    <source>
        <dbReference type="ARBA" id="ARBA00022833"/>
    </source>
</evidence>
<name>A0A4P8L2V8_9BACT</name>
<keyword evidence="2" id="KW-0645">Protease</keyword>
<sequence>MTKRMTDSLVVTLIALLAWVCTVPAGRAARPEGPAELASGADGRRERILDQLETLEAKMTRVASKLEEAAREREALEERRQDLEERLEQSRIALQALREKLESRLVALYKFSGMGYLFPLLTAGDLESGIHAVKAMGELLKSDKVLFAALNAEQTSLEALRRELEEKERSRAAVQSRLEEKKAVLEELRNEKIQLLVCLQEEPRLKAGEPGGAVFGERKSRAADPEADPVPFSQRRGQLPLPASGQVFTGKEGKKDSPYYSILYNNGIILRAPAGEPVKAIHPGVVVFAGWFKGYGNLMIIDHGQHYYSLMAHLDRLRKKAGDRVGESEVVGVVGETGSIDGPKLYFEIRHGGRPVDVRDWVNLGKVAKR</sequence>
<dbReference type="GO" id="GO:0046872">
    <property type="term" value="F:metal ion binding"/>
    <property type="evidence" value="ECO:0007669"/>
    <property type="project" value="UniProtKB-KW"/>
</dbReference>
<reference evidence="9 10" key="1">
    <citation type="submission" date="2019-05" db="EMBL/GenBank/DDBJ databases">
        <title>The Complete Genome Sequence of the n-alkane-degrading Desulfoglaeba alkanexedens ALDC reveals multiple alkylsuccinate synthase gene clusters.</title>
        <authorList>
            <person name="Callaghan A.V."/>
            <person name="Davidova I.A."/>
            <person name="Duncan K.E."/>
            <person name="Morris B."/>
            <person name="McInerney M.J."/>
        </authorList>
    </citation>
    <scope>NUCLEOTIDE SEQUENCE [LARGE SCALE GENOMIC DNA]</scope>
    <source>
        <strain evidence="9 10">ALDC</strain>
    </source>
</reference>
<evidence type="ECO:0000256" key="2">
    <source>
        <dbReference type="ARBA" id="ARBA00022670"/>
    </source>
</evidence>
<evidence type="ECO:0000313" key="10">
    <source>
        <dbReference type="Proteomes" id="UP000298602"/>
    </source>
</evidence>
<reference evidence="9 10" key="2">
    <citation type="submission" date="2019-05" db="EMBL/GenBank/DDBJ databases">
        <authorList>
            <person name="Suflita J.M."/>
            <person name="Marks C.R."/>
        </authorList>
    </citation>
    <scope>NUCLEOTIDE SEQUENCE [LARGE SCALE GENOMIC DNA]</scope>
    <source>
        <strain evidence="9 10">ALDC</strain>
    </source>
</reference>
<keyword evidence="6" id="KW-0482">Metalloprotease</keyword>
<proteinExistence type="predicted"/>
<keyword evidence="10" id="KW-1185">Reference proteome</keyword>
<dbReference type="PANTHER" id="PTHR21666">
    <property type="entry name" value="PEPTIDASE-RELATED"/>
    <property type="match status" value="1"/>
</dbReference>
<keyword evidence="3" id="KW-0479">Metal-binding</keyword>
<feature type="coiled-coil region" evidence="7">
    <location>
        <begin position="147"/>
        <end position="191"/>
    </location>
</feature>
<accession>A0A4P8L2V8</accession>
<dbReference type="GO" id="GO:0004222">
    <property type="term" value="F:metalloendopeptidase activity"/>
    <property type="evidence" value="ECO:0007669"/>
    <property type="project" value="TreeGrafter"/>
</dbReference>
<dbReference type="Pfam" id="PF01551">
    <property type="entry name" value="Peptidase_M23"/>
    <property type="match status" value="1"/>
</dbReference>
<keyword evidence="4" id="KW-0378">Hydrolase</keyword>
<gene>
    <name evidence="9" type="ORF">FDQ92_08405</name>
</gene>
<organism evidence="9 10">
    <name type="scientific">Desulfoglaeba alkanexedens ALDC</name>
    <dbReference type="NCBI Taxonomy" id="980445"/>
    <lineage>
        <taxon>Bacteria</taxon>
        <taxon>Pseudomonadati</taxon>
        <taxon>Thermodesulfobacteriota</taxon>
        <taxon>Syntrophobacteria</taxon>
        <taxon>Syntrophobacterales</taxon>
        <taxon>Syntrophobacteraceae</taxon>
        <taxon>Desulfoglaeba</taxon>
    </lineage>
</organism>
<dbReference type="RefSeq" id="WP_137424147.1">
    <property type="nucleotide sequence ID" value="NZ_CP040098.1"/>
</dbReference>
<comment type="cofactor">
    <cofactor evidence="1">
        <name>Zn(2+)</name>
        <dbReference type="ChEBI" id="CHEBI:29105"/>
    </cofactor>
</comment>
<dbReference type="Proteomes" id="UP000298602">
    <property type="component" value="Chromosome"/>
</dbReference>
<dbReference type="Gene3D" id="6.10.250.3150">
    <property type="match status" value="1"/>
</dbReference>
<evidence type="ECO:0000256" key="4">
    <source>
        <dbReference type="ARBA" id="ARBA00022801"/>
    </source>
</evidence>
<dbReference type="SUPFAM" id="SSF51261">
    <property type="entry name" value="Duplicated hybrid motif"/>
    <property type="match status" value="1"/>
</dbReference>
<dbReference type="EMBL" id="CP040098">
    <property type="protein sequence ID" value="QCQ22178.1"/>
    <property type="molecule type" value="Genomic_DNA"/>
</dbReference>
<evidence type="ECO:0000313" key="9">
    <source>
        <dbReference type="EMBL" id="QCQ22178.1"/>
    </source>
</evidence>
<evidence type="ECO:0000256" key="1">
    <source>
        <dbReference type="ARBA" id="ARBA00001947"/>
    </source>
</evidence>
<evidence type="ECO:0000256" key="7">
    <source>
        <dbReference type="SAM" id="Coils"/>
    </source>
</evidence>
<dbReference type="PANTHER" id="PTHR21666:SF288">
    <property type="entry name" value="CELL DIVISION PROTEIN YTFB"/>
    <property type="match status" value="1"/>
</dbReference>
<evidence type="ECO:0000259" key="8">
    <source>
        <dbReference type="Pfam" id="PF01551"/>
    </source>
</evidence>
<protein>
    <recommendedName>
        <fullName evidence="8">M23ase beta-sheet core domain-containing protein</fullName>
    </recommendedName>
</protein>
<dbReference type="InterPro" id="IPR050570">
    <property type="entry name" value="Cell_wall_metabolism_enzyme"/>
</dbReference>
<evidence type="ECO:0000256" key="6">
    <source>
        <dbReference type="ARBA" id="ARBA00023049"/>
    </source>
</evidence>
<dbReference type="GO" id="GO:0006508">
    <property type="term" value="P:proteolysis"/>
    <property type="evidence" value="ECO:0007669"/>
    <property type="project" value="UniProtKB-KW"/>
</dbReference>
<keyword evidence="5" id="KW-0862">Zinc</keyword>
<dbReference type="InterPro" id="IPR011055">
    <property type="entry name" value="Dup_hybrid_motif"/>
</dbReference>
<dbReference type="OrthoDB" id="9784703at2"/>
<keyword evidence="7" id="KW-0175">Coiled coil</keyword>
<feature type="domain" description="M23ase beta-sheet core" evidence="8">
    <location>
        <begin position="265"/>
        <end position="357"/>
    </location>
</feature>
<dbReference type="Gene3D" id="2.70.70.10">
    <property type="entry name" value="Glucose Permease (Domain IIA)"/>
    <property type="match status" value="1"/>
</dbReference>
<dbReference type="AlphaFoldDB" id="A0A4P8L2V8"/>
<dbReference type="CDD" id="cd12797">
    <property type="entry name" value="M23_peptidase"/>
    <property type="match status" value="1"/>
</dbReference>
<evidence type="ECO:0000256" key="3">
    <source>
        <dbReference type="ARBA" id="ARBA00022723"/>
    </source>
</evidence>
<dbReference type="InterPro" id="IPR016047">
    <property type="entry name" value="M23ase_b-sheet_dom"/>
</dbReference>
<feature type="coiled-coil region" evidence="7">
    <location>
        <begin position="45"/>
        <end position="104"/>
    </location>
</feature>